<dbReference type="PANTHER" id="PTHR12558">
    <property type="entry name" value="CELL DIVISION CYCLE 16,23,27"/>
    <property type="match status" value="1"/>
</dbReference>
<dbReference type="SUPFAM" id="SSF48452">
    <property type="entry name" value="TPR-like"/>
    <property type="match status" value="3"/>
</dbReference>
<dbReference type="Pfam" id="PF13432">
    <property type="entry name" value="TPR_16"/>
    <property type="match status" value="3"/>
</dbReference>
<dbReference type="InterPro" id="IPR019734">
    <property type="entry name" value="TPR_rpt"/>
</dbReference>
<dbReference type="AlphaFoldDB" id="A0A3B1CY23"/>
<dbReference type="Pfam" id="PF13176">
    <property type="entry name" value="TPR_7"/>
    <property type="match status" value="1"/>
</dbReference>
<dbReference type="SMART" id="SM00028">
    <property type="entry name" value="TPR"/>
    <property type="match status" value="10"/>
</dbReference>
<dbReference type="EMBL" id="UOGG01000156">
    <property type="protein sequence ID" value="VAX31431.1"/>
    <property type="molecule type" value="Genomic_DNA"/>
</dbReference>
<accession>A0A3B1CY23</accession>
<reference evidence="1" key="1">
    <citation type="submission" date="2018-06" db="EMBL/GenBank/DDBJ databases">
        <authorList>
            <person name="Zhirakovskaya E."/>
        </authorList>
    </citation>
    <scope>NUCLEOTIDE SEQUENCE</scope>
</reference>
<protein>
    <submittedName>
        <fullName evidence="1">Uncharacterized protein</fullName>
    </submittedName>
</protein>
<gene>
    <name evidence="1" type="ORF">MNBD_NITROSPINAE05-586</name>
</gene>
<dbReference type="PANTHER" id="PTHR12558:SF13">
    <property type="entry name" value="CELL DIVISION CYCLE PROTEIN 27 HOMOLOG"/>
    <property type="match status" value="1"/>
</dbReference>
<name>A0A3B1CY23_9ZZZZ</name>
<dbReference type="Pfam" id="PF13181">
    <property type="entry name" value="TPR_8"/>
    <property type="match status" value="1"/>
</dbReference>
<sequence>MTPSEKIYYLLRPVIFTIALSLVLPGSAFTRGTQTGDNLNWPLIQKVRIGPHPKYTRIIVNLSAPTPYKVEADFIKKKITLTLNNVRLHPNVQSRALKDQNLEKIDINYLRQTLKIVLHIRKTNTRFFHFLDTTKSQIVLDINGENKPLLNIQIGKPTPGLTPKREEFRPRKNNFSRPQKKFKPKKQVRVVGMTPGKLRAINRQDTEDKLKNGWDDYQSSLKQFQEKDFPKAIDSFESFISAFPDSKYLPHIYSLLAEAEYQIAFREPHPVYEKALAAYREASRRFPKSRFSDHVKDRIALIYSEMGYILEAKTSYKENLKSDPKSPYSFARKNNLALMMLRDGKYEQAYTAFKTLLVKSPKNIAARPALFEIARHYFEQKDFKRSLEVYKNAAARWPSELNEQQEINFNMGTIYFQNKKYSKARSHFYDLINLEPDHPQAHKALNMIGDIYLLEAKHKDALAVFDESAKRDAGSSASQYGKIRMADIGVINSRLRVKDIIYDTEPYYQPFKTYESILEKAKDVDILAEVTLSLGIAYLKEQNYLKAVEEFKKLLPLGPESEFHQKSKKYIQQALAFSVDKYSRQGGVLPILYSYSDYASLSLGKVNSVKTVMQIGEAYQAIGVFPEALRFYERVKKMDPNNLYRDRIFLNLGQIHLEQNNFKEAELVARSFLKNYPQSPKVPVALKLLASSHTGQKQYDQALKVYKRLLKNHKENSSETHFLLGETYQRLNNTPAAIREYRRAIRTFDRTNKFIPNSVRKAHYNLGFALFQSRKYAKAAKALASARQLFPEQPHTDWADYLLVESYENIKNPSKATATLNNLIQSKDTDTLLKQAAESKLKFLTWEKEFKDTM</sequence>
<dbReference type="PROSITE" id="PS50293">
    <property type="entry name" value="TPR_REGION"/>
    <property type="match status" value="1"/>
</dbReference>
<dbReference type="InterPro" id="IPR011990">
    <property type="entry name" value="TPR-like_helical_dom_sf"/>
</dbReference>
<dbReference type="PROSITE" id="PS50005">
    <property type="entry name" value="TPR"/>
    <property type="match status" value="5"/>
</dbReference>
<organism evidence="1">
    <name type="scientific">hydrothermal vent metagenome</name>
    <dbReference type="NCBI Taxonomy" id="652676"/>
    <lineage>
        <taxon>unclassified sequences</taxon>
        <taxon>metagenomes</taxon>
        <taxon>ecological metagenomes</taxon>
    </lineage>
</organism>
<dbReference type="Gene3D" id="1.25.40.10">
    <property type="entry name" value="Tetratricopeptide repeat domain"/>
    <property type="match status" value="7"/>
</dbReference>
<proteinExistence type="predicted"/>
<dbReference type="Gene3D" id="2.60.40.3500">
    <property type="match status" value="1"/>
</dbReference>
<evidence type="ECO:0000313" key="1">
    <source>
        <dbReference type="EMBL" id="VAX31431.1"/>
    </source>
</evidence>